<dbReference type="SMART" id="SM00320">
    <property type="entry name" value="WD40"/>
    <property type="match status" value="2"/>
</dbReference>
<dbReference type="OrthoDB" id="10256467at2759"/>
<protein>
    <submittedName>
        <fullName evidence="2">Uncharacterized protein</fullName>
    </submittedName>
</protein>
<accession>A0A8T1X8F9</accession>
<proteinExistence type="predicted"/>
<dbReference type="InterPro" id="IPR052779">
    <property type="entry name" value="WDR62"/>
</dbReference>
<keyword evidence="3" id="KW-1185">Reference proteome</keyword>
<name>A0A8T1X8F9_9STRA</name>
<sequence length="607" mass="68968">MAALPSLSAVGTPVAGDLRDPTLEELFTAPARALPDEIQQLPAEDTACTFCGVSYFVFAEVQTLQNTVKQYKKTFRQFVQFLERERQEAKALRQNVTELQDTFSQLVARCSATTKQLAEQSQELRKANNEALAQLQKVQRELLETQSASRELQLLSKRNEDELKMSGLLTEQKLRNEILHLSSQVESCKLMSESQQAAFTAEQGRDRQTIQGLEAKLAESQAHWTAAERLLVNERDNLKQKLLNTTERVDLEVSISQKLQTELTAIREELTRVVNASEAEHKLNSQMNSEIIQLKHQLQGLEKSKVQLLSENGRLKEGRDKNQDELAAIRLRADHLQGQLALQDAERRASEWRDRALQNANEREDAKRATMRFESIVQDMKSKLDASERNKQTMQDEADVARLKFEKEVSKARQEANGARQDVARKQEELQLLNASLEKRLETLQAQLDEAKQRAASGCIVVIYNLRRNKQVRYYRVDKSVACLCFSPNGQFLAIGEKGYLPAITIWDGTDGTLCAELQRHQYGVACMAFSKDGRFLLTAGLVHDRHIYAWELKLKQKETSRRLEVTVVACAVVEDKILAADYCEAGSFFVTVGERHFKVRLGICKW</sequence>
<dbReference type="EMBL" id="JAGDFL010000005">
    <property type="protein sequence ID" value="KAG7401981.1"/>
    <property type="molecule type" value="Genomic_DNA"/>
</dbReference>
<feature type="coiled-coil region" evidence="1">
    <location>
        <begin position="79"/>
        <end position="155"/>
    </location>
</feature>
<evidence type="ECO:0000313" key="3">
    <source>
        <dbReference type="Proteomes" id="UP000693981"/>
    </source>
</evidence>
<evidence type="ECO:0000313" key="2">
    <source>
        <dbReference type="EMBL" id="KAG7401981.1"/>
    </source>
</evidence>
<dbReference type="InterPro" id="IPR001680">
    <property type="entry name" value="WD40_rpt"/>
</dbReference>
<organism evidence="2 3">
    <name type="scientific">Phytophthora boehmeriae</name>
    <dbReference type="NCBI Taxonomy" id="109152"/>
    <lineage>
        <taxon>Eukaryota</taxon>
        <taxon>Sar</taxon>
        <taxon>Stramenopiles</taxon>
        <taxon>Oomycota</taxon>
        <taxon>Peronosporomycetes</taxon>
        <taxon>Peronosporales</taxon>
        <taxon>Peronosporaceae</taxon>
        <taxon>Phytophthora</taxon>
    </lineage>
</organism>
<dbReference type="Proteomes" id="UP000693981">
    <property type="component" value="Unassembled WGS sequence"/>
</dbReference>
<feature type="coiled-coil region" evidence="1">
    <location>
        <begin position="342"/>
        <end position="454"/>
    </location>
</feature>
<keyword evidence="1" id="KW-0175">Coiled coil</keyword>
<reference evidence="2" key="1">
    <citation type="submission" date="2021-02" db="EMBL/GenBank/DDBJ databases">
        <authorList>
            <person name="Palmer J.M."/>
        </authorList>
    </citation>
    <scope>NUCLEOTIDE SEQUENCE</scope>
    <source>
        <strain evidence="2">SCRP23</strain>
    </source>
</reference>
<feature type="coiled-coil region" evidence="1">
    <location>
        <begin position="284"/>
        <end position="311"/>
    </location>
</feature>
<dbReference type="PANTHER" id="PTHR45589">
    <property type="entry name" value="WD REPEAT DOMAIN 62, ISOFORM G"/>
    <property type="match status" value="1"/>
</dbReference>
<evidence type="ECO:0000256" key="1">
    <source>
        <dbReference type="SAM" id="Coils"/>
    </source>
</evidence>
<dbReference type="PANTHER" id="PTHR45589:SF1">
    <property type="entry name" value="WD REPEAT DOMAIN 62, ISOFORM G"/>
    <property type="match status" value="1"/>
</dbReference>
<dbReference type="AlphaFoldDB" id="A0A8T1X8F9"/>
<gene>
    <name evidence="2" type="ORF">PHYBOEH_008502</name>
</gene>
<dbReference type="Pfam" id="PF00400">
    <property type="entry name" value="WD40"/>
    <property type="match status" value="2"/>
</dbReference>
<comment type="caution">
    <text evidence="2">The sequence shown here is derived from an EMBL/GenBank/DDBJ whole genome shotgun (WGS) entry which is preliminary data.</text>
</comment>